<protein>
    <submittedName>
        <fullName evidence="1">Outer membrane usher protein LpfC</fullName>
    </submittedName>
</protein>
<name>W1Y0M0_9ZZZZ</name>
<dbReference type="InterPro" id="IPR000015">
    <property type="entry name" value="Fimb_usher"/>
</dbReference>
<sequence>PDEYTFYGGGIKADNYAAVLLGLGKYSDFFGAFSLDVTHARSQFSQNYKSFGKQQGQSYRFMYSRGFGETN</sequence>
<feature type="non-terminal residue" evidence="1">
    <location>
        <position position="71"/>
    </location>
</feature>
<organism evidence="1">
    <name type="scientific">human gut metagenome</name>
    <dbReference type="NCBI Taxonomy" id="408170"/>
    <lineage>
        <taxon>unclassified sequences</taxon>
        <taxon>metagenomes</taxon>
        <taxon>organismal metagenomes</taxon>
    </lineage>
</organism>
<dbReference type="PANTHER" id="PTHR30451">
    <property type="entry name" value="OUTER MEMBRANE USHER PROTEIN"/>
    <property type="match status" value="1"/>
</dbReference>
<dbReference type="GO" id="GO:0015473">
    <property type="term" value="F:fimbrial usher porin activity"/>
    <property type="evidence" value="ECO:0007669"/>
    <property type="project" value="InterPro"/>
</dbReference>
<dbReference type="Pfam" id="PF00577">
    <property type="entry name" value="Usher"/>
    <property type="match status" value="1"/>
</dbReference>
<reference evidence="1" key="1">
    <citation type="submission" date="2013-12" db="EMBL/GenBank/DDBJ databases">
        <title>A Varibaculum cambriense genome reconstructed from a premature infant gut community with otherwise low bacterial novelty that shifts toward anaerobic metabolism during the third week of life.</title>
        <authorList>
            <person name="Brown C.T."/>
            <person name="Sharon I."/>
            <person name="Thomas B.C."/>
            <person name="Castelle C.J."/>
            <person name="Morowitz M.J."/>
            <person name="Banfield J.F."/>
        </authorList>
    </citation>
    <scope>NUCLEOTIDE SEQUENCE</scope>
</reference>
<accession>W1Y0M0</accession>
<dbReference type="GO" id="GO:0009279">
    <property type="term" value="C:cell outer membrane"/>
    <property type="evidence" value="ECO:0007669"/>
    <property type="project" value="TreeGrafter"/>
</dbReference>
<dbReference type="EMBL" id="AZMM01009625">
    <property type="protein sequence ID" value="ETJ36088.1"/>
    <property type="molecule type" value="Genomic_DNA"/>
</dbReference>
<dbReference type="PANTHER" id="PTHR30451:SF21">
    <property type="entry name" value="FIMBRIAL USHER DOMAIN-CONTAINING PROTEIN YDET-RELATED"/>
    <property type="match status" value="1"/>
</dbReference>
<dbReference type="GO" id="GO:0009297">
    <property type="term" value="P:pilus assembly"/>
    <property type="evidence" value="ECO:0007669"/>
    <property type="project" value="InterPro"/>
</dbReference>
<comment type="caution">
    <text evidence="1">The sequence shown here is derived from an EMBL/GenBank/DDBJ whole genome shotgun (WGS) entry which is preliminary data.</text>
</comment>
<feature type="non-terminal residue" evidence="1">
    <location>
        <position position="1"/>
    </location>
</feature>
<evidence type="ECO:0000313" key="1">
    <source>
        <dbReference type="EMBL" id="ETJ36088.1"/>
    </source>
</evidence>
<proteinExistence type="predicted"/>
<dbReference type="AlphaFoldDB" id="W1Y0M0"/>
<gene>
    <name evidence="1" type="ORF">Q604_UNBC09625G0001</name>
</gene>